<dbReference type="EMBL" id="VSWD01000008">
    <property type="protein sequence ID" value="KAK3094961.1"/>
    <property type="molecule type" value="Genomic_DNA"/>
</dbReference>
<dbReference type="PROSITE" id="PS50071">
    <property type="entry name" value="HOMEOBOX_2"/>
    <property type="match status" value="1"/>
</dbReference>
<feature type="region of interest" description="Disordered" evidence="8">
    <location>
        <begin position="86"/>
        <end position="192"/>
    </location>
</feature>
<sequence length="342" mass="38293">MTMYNHHLSTPFSVRNILDGGYPTEPHMHCNVDYANMNYMYPGMDASSRVQDPLSLGAGGSSCIYGSTPSPTAAQQPPTYTMLSCSPQSIHNGHSGMTLPIQPEPTIKTEPDSAMPSELPSHAHRSPPSNLHTDGPSSNDPACITPKSEESEMMENLDSHNGNCSQASSPNGDNDSDKVKSENNTTECSLIKQRSRRKPRVLFSQAQVYELERRFKNQRYLSAPEREQLANMLKLTSTQVKIWFQNRRYKCKRQRQDKSLELSAMQPPRRVAVPVLVRDGKPCMSQNVTPSYSAPYNVNPFAYSTQSYNSMGNHMSPVAQMNQIQQNSYMANSQINHAIRTW</sequence>
<dbReference type="PANTHER" id="PTHR24340">
    <property type="entry name" value="HOMEOBOX PROTEIN NKX"/>
    <property type="match status" value="1"/>
</dbReference>
<proteinExistence type="inferred from homology"/>
<feature type="compositionally biased region" description="Polar residues" evidence="8">
    <location>
        <begin position="159"/>
        <end position="173"/>
    </location>
</feature>
<dbReference type="SUPFAM" id="SSF46689">
    <property type="entry name" value="Homeodomain-like"/>
    <property type="match status" value="1"/>
</dbReference>
<dbReference type="SMART" id="SM00389">
    <property type="entry name" value="HOX"/>
    <property type="match status" value="1"/>
</dbReference>
<dbReference type="FunFam" id="1.10.10.60:FF:000078">
    <property type="entry name" value="NK2 homeobox 3"/>
    <property type="match status" value="1"/>
</dbReference>
<keyword evidence="11" id="KW-1185">Reference proteome</keyword>
<accession>A0AA88Y5Z5</accession>
<feature type="domain" description="Homeobox" evidence="9">
    <location>
        <begin position="194"/>
        <end position="254"/>
    </location>
</feature>
<dbReference type="GO" id="GO:0000981">
    <property type="term" value="F:DNA-binding transcription factor activity, RNA polymerase II-specific"/>
    <property type="evidence" value="ECO:0007669"/>
    <property type="project" value="InterPro"/>
</dbReference>
<dbReference type="PANTHER" id="PTHR24340:SF111">
    <property type="entry name" value="HOMEOBOX DOMAIN-CONTAINING PROTEIN"/>
    <property type="match status" value="1"/>
</dbReference>
<dbReference type="InterPro" id="IPR050394">
    <property type="entry name" value="Homeobox_NK-like"/>
</dbReference>
<dbReference type="InterPro" id="IPR009057">
    <property type="entry name" value="Homeodomain-like_sf"/>
</dbReference>
<keyword evidence="4 6" id="KW-0371">Homeobox</keyword>
<dbReference type="PRINTS" id="PR00024">
    <property type="entry name" value="HOMEOBOX"/>
</dbReference>
<evidence type="ECO:0000256" key="3">
    <source>
        <dbReference type="ARBA" id="ARBA00023125"/>
    </source>
</evidence>
<dbReference type="AlphaFoldDB" id="A0AA88Y5Z5"/>
<evidence type="ECO:0000256" key="7">
    <source>
        <dbReference type="RuleBase" id="RU000682"/>
    </source>
</evidence>
<dbReference type="GO" id="GO:0030154">
    <property type="term" value="P:cell differentiation"/>
    <property type="evidence" value="ECO:0007669"/>
    <property type="project" value="TreeGrafter"/>
</dbReference>
<dbReference type="PROSITE" id="PS00027">
    <property type="entry name" value="HOMEOBOX_1"/>
    <property type="match status" value="1"/>
</dbReference>
<dbReference type="InterPro" id="IPR020479">
    <property type="entry name" value="HD_metazoa"/>
</dbReference>
<comment type="caution">
    <text evidence="10">The sequence shown here is derived from an EMBL/GenBank/DDBJ whole genome shotgun (WGS) entry which is preliminary data.</text>
</comment>
<evidence type="ECO:0000313" key="10">
    <source>
        <dbReference type="EMBL" id="KAK3094961.1"/>
    </source>
</evidence>
<organism evidence="10 11">
    <name type="scientific">Pinctada imbricata</name>
    <name type="common">Atlantic pearl-oyster</name>
    <name type="synonym">Pinctada martensii</name>
    <dbReference type="NCBI Taxonomy" id="66713"/>
    <lineage>
        <taxon>Eukaryota</taxon>
        <taxon>Metazoa</taxon>
        <taxon>Spiralia</taxon>
        <taxon>Lophotrochozoa</taxon>
        <taxon>Mollusca</taxon>
        <taxon>Bivalvia</taxon>
        <taxon>Autobranchia</taxon>
        <taxon>Pteriomorphia</taxon>
        <taxon>Pterioida</taxon>
        <taxon>Pterioidea</taxon>
        <taxon>Pteriidae</taxon>
        <taxon>Pinctada</taxon>
    </lineage>
</organism>
<evidence type="ECO:0000313" key="11">
    <source>
        <dbReference type="Proteomes" id="UP001186944"/>
    </source>
</evidence>
<evidence type="ECO:0000256" key="1">
    <source>
        <dbReference type="ARBA" id="ARBA00004123"/>
    </source>
</evidence>
<gene>
    <name evidence="10" type="ORF">FSP39_008372</name>
</gene>
<evidence type="ECO:0000259" key="9">
    <source>
        <dbReference type="PROSITE" id="PS50071"/>
    </source>
</evidence>
<dbReference type="Pfam" id="PF00046">
    <property type="entry name" value="Homeodomain"/>
    <property type="match status" value="1"/>
</dbReference>
<protein>
    <recommendedName>
        <fullName evidence="9">Homeobox domain-containing protein</fullName>
    </recommendedName>
</protein>
<feature type="compositionally biased region" description="Polar residues" evidence="8">
    <location>
        <begin position="127"/>
        <end position="140"/>
    </location>
</feature>
<reference evidence="10" key="1">
    <citation type="submission" date="2019-08" db="EMBL/GenBank/DDBJ databases">
        <title>The improved chromosome-level genome for the pearl oyster Pinctada fucata martensii using PacBio sequencing and Hi-C.</title>
        <authorList>
            <person name="Zheng Z."/>
        </authorList>
    </citation>
    <scope>NUCLEOTIDE SEQUENCE</scope>
    <source>
        <strain evidence="10">ZZ-2019</strain>
        <tissue evidence="10">Adductor muscle</tissue>
    </source>
</reference>
<evidence type="ECO:0000256" key="5">
    <source>
        <dbReference type="ARBA" id="ARBA00023242"/>
    </source>
</evidence>
<keyword evidence="3 6" id="KW-0238">DNA-binding</keyword>
<dbReference type="GO" id="GO:0005634">
    <property type="term" value="C:nucleus"/>
    <property type="evidence" value="ECO:0007669"/>
    <property type="project" value="UniProtKB-SubCell"/>
</dbReference>
<dbReference type="InterPro" id="IPR017970">
    <property type="entry name" value="Homeobox_CS"/>
</dbReference>
<evidence type="ECO:0000256" key="2">
    <source>
        <dbReference type="ARBA" id="ARBA00005661"/>
    </source>
</evidence>
<dbReference type="InterPro" id="IPR001356">
    <property type="entry name" value="HD"/>
</dbReference>
<evidence type="ECO:0000256" key="8">
    <source>
        <dbReference type="SAM" id="MobiDB-lite"/>
    </source>
</evidence>
<name>A0AA88Y5Z5_PINIB</name>
<comment type="similarity">
    <text evidence="2">Belongs to the NK-2 homeobox family.</text>
</comment>
<dbReference type="Gene3D" id="1.10.10.60">
    <property type="entry name" value="Homeodomain-like"/>
    <property type="match status" value="1"/>
</dbReference>
<evidence type="ECO:0000256" key="6">
    <source>
        <dbReference type="PROSITE-ProRule" id="PRU00108"/>
    </source>
</evidence>
<comment type="subcellular location">
    <subcellularLocation>
        <location evidence="1 6 7">Nucleus</location>
    </subcellularLocation>
</comment>
<evidence type="ECO:0000256" key="4">
    <source>
        <dbReference type="ARBA" id="ARBA00023155"/>
    </source>
</evidence>
<keyword evidence="5 6" id="KW-0539">Nucleus</keyword>
<dbReference type="CDD" id="cd00086">
    <property type="entry name" value="homeodomain"/>
    <property type="match status" value="1"/>
</dbReference>
<feature type="DNA-binding region" description="Homeobox" evidence="6">
    <location>
        <begin position="196"/>
        <end position="255"/>
    </location>
</feature>
<dbReference type="GO" id="GO:0000978">
    <property type="term" value="F:RNA polymerase II cis-regulatory region sequence-specific DNA binding"/>
    <property type="evidence" value="ECO:0007669"/>
    <property type="project" value="TreeGrafter"/>
</dbReference>
<dbReference type="Proteomes" id="UP001186944">
    <property type="component" value="Unassembled WGS sequence"/>
</dbReference>